<keyword evidence="7 9" id="KW-0238">DNA-binding</keyword>
<comment type="similarity">
    <text evidence="9">Belongs to the CRISPR-associated endonuclease Cas1 family.</text>
</comment>
<accession>A0A1F2P8Q6</accession>
<dbReference type="Proteomes" id="UP000186940">
    <property type="component" value="Unassembled WGS sequence"/>
</dbReference>
<keyword evidence="8 9" id="KW-0464">Manganese</keyword>
<dbReference type="Gene3D" id="1.20.120.920">
    <property type="entry name" value="CRISPR-associated endonuclease Cas1, C-terminal domain"/>
    <property type="match status" value="1"/>
</dbReference>
<reference evidence="10" key="1">
    <citation type="submission" date="2016-05" db="EMBL/GenBank/DDBJ databases">
        <title>Microbial consortia oxidize butane by reversing methanogenesis.</title>
        <authorList>
            <person name="Laso-Perez R."/>
            <person name="Richter M."/>
            <person name="Wegener G."/>
            <person name="Musat F."/>
        </authorList>
    </citation>
    <scope>NUCLEOTIDE SEQUENCE [LARGE SCALE GENOMIC DNA]</scope>
    <source>
        <strain evidence="10">BOX2</strain>
    </source>
</reference>
<evidence type="ECO:0000256" key="6">
    <source>
        <dbReference type="ARBA" id="ARBA00023118"/>
    </source>
</evidence>
<keyword evidence="2 9" id="KW-0479">Metal-binding</keyword>
<feature type="binding site" evidence="9">
    <location>
        <position position="228"/>
    </location>
    <ligand>
        <name>Mn(2+)</name>
        <dbReference type="ChEBI" id="CHEBI:29035"/>
    </ligand>
</feature>
<keyword evidence="5 9" id="KW-0460">Magnesium</keyword>
<organism evidence="10 11">
    <name type="scientific">Candidatus Syntropharchaeum caldarium</name>
    <dbReference type="NCBI Taxonomy" id="1838285"/>
    <lineage>
        <taxon>Archaea</taxon>
        <taxon>Methanobacteriati</taxon>
        <taxon>Methanobacteriota</taxon>
        <taxon>Stenosarchaea group</taxon>
        <taxon>Methanomicrobia</taxon>
        <taxon>Methanosarcinales</taxon>
        <taxon>ANME-2 cluster</taxon>
        <taxon>Candidatus Syntropharchaeum</taxon>
    </lineage>
</organism>
<dbReference type="PANTHER" id="PTHR34353:SF2">
    <property type="entry name" value="CRISPR-ASSOCIATED ENDONUCLEASE CAS1 1"/>
    <property type="match status" value="1"/>
</dbReference>
<dbReference type="InterPro" id="IPR050646">
    <property type="entry name" value="Cas1"/>
</dbReference>
<dbReference type="HAMAP" id="MF_01470">
    <property type="entry name" value="Cas1"/>
    <property type="match status" value="1"/>
</dbReference>
<dbReference type="PATRIC" id="fig|1838285.3.peg.1125"/>
<dbReference type="GO" id="GO:0051607">
    <property type="term" value="P:defense response to virus"/>
    <property type="evidence" value="ECO:0007669"/>
    <property type="project" value="UniProtKB-UniRule"/>
</dbReference>
<dbReference type="Gene3D" id="3.100.10.20">
    <property type="entry name" value="CRISPR-associated endonuclease Cas1, N-terminal domain"/>
    <property type="match status" value="1"/>
</dbReference>
<feature type="binding site" evidence="9">
    <location>
        <position position="243"/>
    </location>
    <ligand>
        <name>Mn(2+)</name>
        <dbReference type="ChEBI" id="CHEBI:29035"/>
    </ligand>
</feature>
<evidence type="ECO:0000256" key="3">
    <source>
        <dbReference type="ARBA" id="ARBA00022759"/>
    </source>
</evidence>
<dbReference type="NCBIfam" id="TIGR00287">
    <property type="entry name" value="cas1"/>
    <property type="match status" value="1"/>
</dbReference>
<dbReference type="GO" id="GO:0043571">
    <property type="term" value="P:maintenance of CRISPR repeat elements"/>
    <property type="evidence" value="ECO:0007669"/>
    <property type="project" value="UniProtKB-UniRule"/>
</dbReference>
<evidence type="ECO:0000256" key="7">
    <source>
        <dbReference type="ARBA" id="ARBA00023125"/>
    </source>
</evidence>
<dbReference type="InterPro" id="IPR042211">
    <property type="entry name" value="CRISPR-assoc_Cas1_N"/>
</dbReference>
<keyword evidence="11" id="KW-1185">Reference proteome</keyword>
<dbReference type="STRING" id="1838285.SCAL_001105"/>
<dbReference type="EC" id="3.1.-.-" evidence="9"/>
<dbReference type="CDD" id="cd09634">
    <property type="entry name" value="Cas1_I-II-III"/>
    <property type="match status" value="1"/>
</dbReference>
<evidence type="ECO:0000256" key="2">
    <source>
        <dbReference type="ARBA" id="ARBA00022723"/>
    </source>
</evidence>
<gene>
    <name evidence="9" type="primary">cas1</name>
    <name evidence="10" type="ORF">SCAL_001105</name>
</gene>
<comment type="caution">
    <text evidence="10">The sequence shown here is derived from an EMBL/GenBank/DDBJ whole genome shotgun (WGS) entry which is preliminary data.</text>
</comment>
<dbReference type="Pfam" id="PF01867">
    <property type="entry name" value="Cas_Cas1"/>
    <property type="match status" value="1"/>
</dbReference>
<dbReference type="InterPro" id="IPR042206">
    <property type="entry name" value="CRISPR-assoc_Cas1_C"/>
</dbReference>
<keyword evidence="3 9" id="KW-0255">Endonuclease</keyword>
<dbReference type="EMBL" id="LYOS01000003">
    <property type="protein sequence ID" value="OFV67730.1"/>
    <property type="molecule type" value="Genomic_DNA"/>
</dbReference>
<evidence type="ECO:0000256" key="8">
    <source>
        <dbReference type="ARBA" id="ARBA00023211"/>
    </source>
</evidence>
<keyword evidence="6 9" id="KW-0051">Antiviral defense</keyword>
<comment type="subunit">
    <text evidence="9">Homodimer, forms a heterotetramer with a Cas2 homodimer.</text>
</comment>
<dbReference type="InterPro" id="IPR002729">
    <property type="entry name" value="CRISPR-assoc_Cas1"/>
</dbReference>
<evidence type="ECO:0000313" key="10">
    <source>
        <dbReference type="EMBL" id="OFV67730.1"/>
    </source>
</evidence>
<feature type="binding site" evidence="9">
    <location>
        <position position="163"/>
    </location>
    <ligand>
        <name>Mn(2+)</name>
        <dbReference type="ChEBI" id="CHEBI:29035"/>
    </ligand>
</feature>
<protein>
    <recommendedName>
        <fullName evidence="9">CRISPR-associated endonuclease Cas1</fullName>
        <ecNumber evidence="9">3.1.-.-</ecNumber>
    </recommendedName>
</protein>
<evidence type="ECO:0000256" key="1">
    <source>
        <dbReference type="ARBA" id="ARBA00022722"/>
    </source>
</evidence>
<evidence type="ECO:0000256" key="9">
    <source>
        <dbReference type="HAMAP-Rule" id="MF_01470"/>
    </source>
</evidence>
<dbReference type="AlphaFoldDB" id="A0A1F2P8Q6"/>
<keyword evidence="1 9" id="KW-0540">Nuclease</keyword>
<comment type="cofactor">
    <cofactor evidence="9">
        <name>Mg(2+)</name>
        <dbReference type="ChEBI" id="CHEBI:18420"/>
    </cofactor>
    <cofactor evidence="9">
        <name>Mn(2+)</name>
        <dbReference type="ChEBI" id="CHEBI:29035"/>
    </cofactor>
</comment>
<evidence type="ECO:0000256" key="5">
    <source>
        <dbReference type="ARBA" id="ARBA00022842"/>
    </source>
</evidence>
<dbReference type="GO" id="GO:0016787">
    <property type="term" value="F:hydrolase activity"/>
    <property type="evidence" value="ECO:0007669"/>
    <property type="project" value="UniProtKB-KW"/>
</dbReference>
<dbReference type="GO" id="GO:0046872">
    <property type="term" value="F:metal ion binding"/>
    <property type="evidence" value="ECO:0007669"/>
    <property type="project" value="UniProtKB-UniRule"/>
</dbReference>
<dbReference type="GO" id="GO:0003677">
    <property type="term" value="F:DNA binding"/>
    <property type="evidence" value="ECO:0007669"/>
    <property type="project" value="UniProtKB-KW"/>
</dbReference>
<name>A0A1F2P8Q6_9EURY</name>
<evidence type="ECO:0000313" key="11">
    <source>
        <dbReference type="Proteomes" id="UP000186940"/>
    </source>
</evidence>
<sequence>MQLVINTRGSYLRKKENRFLVRNEDKVFEVSVNKVDSILIATSAYISTDAIRFAVENNIEIVFIDHNGNPYGRVWHSKLGSTTLIRRRQLEIYDKDDGLKLAKAWSVKKIENQIELLKRLKQTRPEKHNELKAYIERIEEMRDKLKGLKGAIDDRRSTILGIEGMSSKIYFEAVNFVMPQKFKFDGRSRQPARDEFNAMLNYGYGVLYSMVERACILAGLDPYIGFLHTDNYNKKSLVFDLIEIFRTWVDETVIFLFTKRKVKKEYFDQIEGGVSLNKEGRAVLIQALNETFDKTVKYRGRNVQVRNIIQSECHGVANRLIGKR</sequence>
<keyword evidence="4 9" id="KW-0378">Hydrolase</keyword>
<proteinExistence type="inferred from homology"/>
<dbReference type="GO" id="GO:0004519">
    <property type="term" value="F:endonuclease activity"/>
    <property type="evidence" value="ECO:0007669"/>
    <property type="project" value="UniProtKB-UniRule"/>
</dbReference>
<evidence type="ECO:0000256" key="4">
    <source>
        <dbReference type="ARBA" id="ARBA00022801"/>
    </source>
</evidence>
<dbReference type="PANTHER" id="PTHR34353">
    <property type="entry name" value="CRISPR-ASSOCIATED ENDONUCLEASE CAS1 1"/>
    <property type="match status" value="1"/>
</dbReference>
<comment type="function">
    <text evidence="9">CRISPR (clustered regularly interspaced short palindromic repeat), is an adaptive immune system that provides protection against mobile genetic elements (viruses, transposable elements and conjugative plasmids). CRISPR clusters contain spacers, sequences complementary to antecedent mobile elements, and target invading nucleic acids. CRISPR clusters are transcribed and processed into CRISPR RNA (crRNA). Acts as a dsDNA endonuclease. Involved in the integration of spacer DNA into the CRISPR cassette.</text>
</comment>